<dbReference type="EMBL" id="NUUR01000125">
    <property type="protein sequence ID" value="PHG74758.1"/>
    <property type="molecule type" value="Genomic_DNA"/>
</dbReference>
<dbReference type="InterPro" id="IPR003838">
    <property type="entry name" value="ABC3_permease_C"/>
</dbReference>
<dbReference type="Pfam" id="PF12704">
    <property type="entry name" value="MacB_PCD"/>
    <property type="match status" value="1"/>
</dbReference>
<evidence type="ECO:0000256" key="3">
    <source>
        <dbReference type="ARBA" id="ARBA00022692"/>
    </source>
</evidence>
<dbReference type="GO" id="GO:0005886">
    <property type="term" value="C:plasma membrane"/>
    <property type="evidence" value="ECO:0007669"/>
    <property type="project" value="UniProtKB-SubCell"/>
</dbReference>
<organism evidence="9 10">
    <name type="scientific">Bacillus cereus</name>
    <dbReference type="NCBI Taxonomy" id="1396"/>
    <lineage>
        <taxon>Bacteria</taxon>
        <taxon>Bacillati</taxon>
        <taxon>Bacillota</taxon>
        <taxon>Bacilli</taxon>
        <taxon>Bacillales</taxon>
        <taxon>Bacillaceae</taxon>
        <taxon>Bacillus</taxon>
        <taxon>Bacillus cereus group</taxon>
    </lineage>
</organism>
<accession>A0A9X7E150</accession>
<reference evidence="9 10" key="1">
    <citation type="submission" date="2017-09" db="EMBL/GenBank/DDBJ databases">
        <title>Large-scale bioinformatics analysis of Bacillus genomes uncovers conserved roles of natural products in bacterial physiology.</title>
        <authorList>
            <consortium name="Agbiome Team Llc"/>
            <person name="Bleich R.M."/>
            <person name="Grubbs K.J."/>
            <person name="Santa Maria K.C."/>
            <person name="Allen S.E."/>
            <person name="Farag S."/>
            <person name="Shank E.A."/>
            <person name="Bowers A."/>
        </authorList>
    </citation>
    <scope>NUCLEOTIDE SEQUENCE [LARGE SCALE GENOMIC DNA]</scope>
    <source>
        <strain evidence="9 10">AFS029792</strain>
    </source>
</reference>
<proteinExistence type="predicted"/>
<feature type="domain" description="ABC3 transporter permease C-terminal" evidence="7">
    <location>
        <begin position="305"/>
        <end position="452"/>
    </location>
</feature>
<evidence type="ECO:0000313" key="10">
    <source>
        <dbReference type="Proteomes" id="UP000225135"/>
    </source>
</evidence>
<dbReference type="RefSeq" id="WP_016083802.1">
    <property type="nucleotide sequence ID" value="NZ_NUQH01000064.1"/>
</dbReference>
<evidence type="ECO:0000256" key="2">
    <source>
        <dbReference type="ARBA" id="ARBA00022475"/>
    </source>
</evidence>
<dbReference type="PANTHER" id="PTHR30572:SF9">
    <property type="entry name" value="ABC TRANSPORTER PERMEASE PROTEIN"/>
    <property type="match status" value="1"/>
</dbReference>
<evidence type="ECO:0000313" key="9">
    <source>
        <dbReference type="EMBL" id="PHG74758.1"/>
    </source>
</evidence>
<keyword evidence="2" id="KW-1003">Cell membrane</keyword>
<comment type="caution">
    <text evidence="9">The sequence shown here is derived from an EMBL/GenBank/DDBJ whole genome shotgun (WGS) entry which is preliminary data.</text>
</comment>
<gene>
    <name evidence="9" type="ORF">COI69_29475</name>
</gene>
<evidence type="ECO:0000259" key="8">
    <source>
        <dbReference type="Pfam" id="PF12704"/>
    </source>
</evidence>
<evidence type="ECO:0000256" key="4">
    <source>
        <dbReference type="ARBA" id="ARBA00022989"/>
    </source>
</evidence>
<feature type="domain" description="MacB-like periplasmic core" evidence="8">
    <location>
        <begin position="119"/>
        <end position="271"/>
    </location>
</feature>
<dbReference type="InterPro" id="IPR025857">
    <property type="entry name" value="MacB_PCD"/>
</dbReference>
<dbReference type="GO" id="GO:0022857">
    <property type="term" value="F:transmembrane transporter activity"/>
    <property type="evidence" value="ECO:0007669"/>
    <property type="project" value="TreeGrafter"/>
</dbReference>
<dbReference type="AlphaFoldDB" id="A0A9X7E150"/>
<evidence type="ECO:0000259" key="7">
    <source>
        <dbReference type="Pfam" id="PF02687"/>
    </source>
</evidence>
<feature type="transmembrane region" description="Helical" evidence="6">
    <location>
        <begin position="346"/>
        <end position="367"/>
    </location>
</feature>
<keyword evidence="4 6" id="KW-1133">Transmembrane helix</keyword>
<keyword evidence="5 6" id="KW-0472">Membrane</keyword>
<sequence>MNFIKRAFLSMKQRKIKSIILVLIFFIVTNLVMAGFTIQKASQKASDLARQKLGADVTLKENLEKSMGRAKQNGSRVITPNYLEAEKVEKLAKFSYVKDFNVKTSRAGKANGFTPVTDEKDTVTKSDGVTDGNENLSIEGVRNTNLEGDFQDGKSKIIEGKSITQEVQGIKAAVIEKRLAEKNNLKVGDKIQWKTTDDQIVEYEIIGIYKTEGQPMGLGGNHLPTFMDPANKIYVPYKSLTSGNESSKKVQKAIYYLKDPKYIEKFKEEAKKTDIDFDIFQLDAHDKLYKQMSGPIENIASISKLIIYVVSIAGAVILGLIITLSIKDRRKELGILLSIGERKWKLMGQLILEVLCVATLAFSISLVTGEKISQTIGSKLLASEVSTVEEEPTPGVVFGDMDSVNQKQTADPIDAIDVSVTGTDIGKVGGIGLGIILLSTVLPALSILRLNPKDILLKDE</sequence>
<protein>
    <submittedName>
        <fullName evidence="9">ABC transporter permease</fullName>
    </submittedName>
</protein>
<dbReference type="InterPro" id="IPR050250">
    <property type="entry name" value="Macrolide_Exporter_MacB"/>
</dbReference>
<name>A0A9X7E150_BACCE</name>
<evidence type="ECO:0000256" key="5">
    <source>
        <dbReference type="ARBA" id="ARBA00023136"/>
    </source>
</evidence>
<comment type="subcellular location">
    <subcellularLocation>
        <location evidence="1">Cell membrane</location>
        <topology evidence="1">Multi-pass membrane protein</topology>
    </subcellularLocation>
</comment>
<dbReference type="Proteomes" id="UP000225135">
    <property type="component" value="Unassembled WGS sequence"/>
</dbReference>
<evidence type="ECO:0000256" key="6">
    <source>
        <dbReference type="SAM" id="Phobius"/>
    </source>
</evidence>
<evidence type="ECO:0000256" key="1">
    <source>
        <dbReference type="ARBA" id="ARBA00004651"/>
    </source>
</evidence>
<feature type="transmembrane region" description="Helical" evidence="6">
    <location>
        <begin position="305"/>
        <end position="326"/>
    </location>
</feature>
<dbReference type="Pfam" id="PF02687">
    <property type="entry name" value="FtsX"/>
    <property type="match status" value="1"/>
</dbReference>
<dbReference type="PANTHER" id="PTHR30572">
    <property type="entry name" value="MEMBRANE COMPONENT OF TRANSPORTER-RELATED"/>
    <property type="match status" value="1"/>
</dbReference>
<keyword evidence="3 6" id="KW-0812">Transmembrane</keyword>
<feature type="transmembrane region" description="Helical" evidence="6">
    <location>
        <begin position="428"/>
        <end position="448"/>
    </location>
</feature>